<dbReference type="GO" id="GO:0016407">
    <property type="term" value="F:acetyltransferase activity"/>
    <property type="evidence" value="ECO:0007669"/>
    <property type="project" value="TreeGrafter"/>
</dbReference>
<dbReference type="InterPro" id="IPR001078">
    <property type="entry name" value="2-oxoacid_DH_actylTfrase"/>
</dbReference>
<keyword evidence="4" id="KW-0450">Lipoyl</keyword>
<accession>A0A4R0XMG4</accession>
<dbReference type="PANTHER" id="PTHR43178">
    <property type="entry name" value="DIHYDROLIPOAMIDE ACETYLTRANSFERASE COMPONENT OF PYRUVATE DEHYDROGENASE COMPLEX"/>
    <property type="match status" value="1"/>
</dbReference>
<dbReference type="AlphaFoldDB" id="A0A4R0XMG4"/>
<dbReference type="InterPro" id="IPR036625">
    <property type="entry name" value="E3-bd_dom_sf"/>
</dbReference>
<dbReference type="RefSeq" id="WP_131598362.1">
    <property type="nucleotide sequence ID" value="NZ_CBDBYK010000005.1"/>
</dbReference>
<dbReference type="FunFam" id="3.30.559.10:FF:000007">
    <property type="entry name" value="Dihydrolipoamide acetyltransferase component of pyruvate dehydrogenase complex"/>
    <property type="match status" value="1"/>
</dbReference>
<dbReference type="Pfam" id="PF00198">
    <property type="entry name" value="2-oxoacid_dh"/>
    <property type="match status" value="1"/>
</dbReference>
<dbReference type="PANTHER" id="PTHR43178:SF5">
    <property type="entry name" value="LIPOAMIDE ACYLTRANSFERASE COMPONENT OF BRANCHED-CHAIN ALPHA-KETO ACID DEHYDROGENASE COMPLEX, MITOCHONDRIAL"/>
    <property type="match status" value="1"/>
</dbReference>
<dbReference type="SUPFAM" id="SSF47005">
    <property type="entry name" value="Peripheral subunit-binding domain of 2-oxo acid dehydrogenase complex"/>
    <property type="match status" value="1"/>
</dbReference>
<evidence type="ECO:0000313" key="7">
    <source>
        <dbReference type="EMBL" id="TCG11899.1"/>
    </source>
</evidence>
<dbReference type="InterPro" id="IPR023213">
    <property type="entry name" value="CAT-like_dom_sf"/>
</dbReference>
<evidence type="ECO:0000256" key="4">
    <source>
        <dbReference type="ARBA" id="ARBA00022823"/>
    </source>
</evidence>
<dbReference type="Gene3D" id="3.30.559.10">
    <property type="entry name" value="Chloramphenicol acetyltransferase-like domain"/>
    <property type="match status" value="1"/>
</dbReference>
<protein>
    <submittedName>
        <fullName evidence="7">Dihydrolipoamide acetyltransferase</fullName>
    </submittedName>
</protein>
<dbReference type="InterPro" id="IPR050743">
    <property type="entry name" value="2-oxoacid_DH_E2_comp"/>
</dbReference>
<dbReference type="Gene3D" id="4.10.320.10">
    <property type="entry name" value="E3-binding domain"/>
    <property type="match status" value="1"/>
</dbReference>
<reference evidence="7 8" key="1">
    <citation type="submission" date="2018-02" db="EMBL/GenBank/DDBJ databases">
        <title>Mycoplasma marinum and Mycoplasma todarodis sp. nov., moderately halophilic and psychrotolerant mycoplasmas isolated from cephalopods.</title>
        <authorList>
            <person name="Viver T."/>
        </authorList>
    </citation>
    <scope>NUCLEOTIDE SEQUENCE [LARGE SCALE GENOMIC DNA]</scope>
    <source>
        <strain evidence="7 8">PE</strain>
    </source>
</reference>
<comment type="similarity">
    <text evidence="2">Belongs to the 2-oxoacid dehydrogenase family.</text>
</comment>
<gene>
    <name evidence="7" type="ORF">C4B24_00690</name>
</gene>
<proteinExistence type="inferred from homology"/>
<keyword evidence="5" id="KW-0012">Acyltransferase</keyword>
<dbReference type="InterPro" id="IPR004167">
    <property type="entry name" value="PSBD"/>
</dbReference>
<evidence type="ECO:0000256" key="2">
    <source>
        <dbReference type="ARBA" id="ARBA00007317"/>
    </source>
</evidence>
<dbReference type="SUPFAM" id="SSF52777">
    <property type="entry name" value="CoA-dependent acyltransferases"/>
    <property type="match status" value="1"/>
</dbReference>
<dbReference type="PROSITE" id="PS51826">
    <property type="entry name" value="PSBD"/>
    <property type="match status" value="1"/>
</dbReference>
<sequence>MKKILSTPVARAMAKKLNIDITKVIGTGPNNRVMKSDIATWNKSEVIETKKQPKETINVSKVETTMEDKRIKASPLRKGIAKALKNSWNQVAYVNLVSEVNVTNLWDLRKKIKDPVLEKTGVKLTFLPFIVLATIKAIQKYPIFNAKYDSKTEEIVYKKEINIGIAVDTDKGLLVPVIKNANNMSVVEISREIIRLAKACKDGTIKPSEMRDSTYTITNYGSVDALFGVPVINHPNLAITGMGTIKDKVYIVGDEMKPGKVLYLTTAGDHQWVDGGDIGRFNYEIRILLENPEVLLALQ</sequence>
<evidence type="ECO:0000259" key="6">
    <source>
        <dbReference type="PROSITE" id="PS51826"/>
    </source>
</evidence>
<evidence type="ECO:0000256" key="3">
    <source>
        <dbReference type="ARBA" id="ARBA00022679"/>
    </source>
</evidence>
<dbReference type="EMBL" id="PSZO01000002">
    <property type="protein sequence ID" value="TCG11899.1"/>
    <property type="molecule type" value="Genomic_DNA"/>
</dbReference>
<feature type="domain" description="Peripheral subunit-binding (PSBD)" evidence="6">
    <location>
        <begin position="5"/>
        <end position="42"/>
    </location>
</feature>
<evidence type="ECO:0000256" key="1">
    <source>
        <dbReference type="ARBA" id="ARBA00001938"/>
    </source>
</evidence>
<dbReference type="GO" id="GO:0031405">
    <property type="term" value="F:lipoic acid binding"/>
    <property type="evidence" value="ECO:0007669"/>
    <property type="project" value="TreeGrafter"/>
</dbReference>
<keyword evidence="8" id="KW-1185">Reference proteome</keyword>
<comment type="caution">
    <text evidence="7">The sequence shown here is derived from an EMBL/GenBank/DDBJ whole genome shotgun (WGS) entry which is preliminary data.</text>
</comment>
<evidence type="ECO:0000256" key="5">
    <source>
        <dbReference type="ARBA" id="ARBA00023315"/>
    </source>
</evidence>
<comment type="cofactor">
    <cofactor evidence="1">
        <name>(R)-lipoate</name>
        <dbReference type="ChEBI" id="CHEBI:83088"/>
    </cofactor>
</comment>
<evidence type="ECO:0000313" key="8">
    <source>
        <dbReference type="Proteomes" id="UP000294192"/>
    </source>
</evidence>
<dbReference type="Proteomes" id="UP000294192">
    <property type="component" value="Unassembled WGS sequence"/>
</dbReference>
<name>A0A4R0XMG4_9MOLU</name>
<keyword evidence="3 7" id="KW-0808">Transferase</keyword>
<organism evidence="7 8">
    <name type="scientific">Mycoplasma marinum</name>
    <dbReference type="NCBI Taxonomy" id="1937190"/>
    <lineage>
        <taxon>Bacteria</taxon>
        <taxon>Bacillati</taxon>
        <taxon>Mycoplasmatota</taxon>
        <taxon>Mollicutes</taxon>
        <taxon>Mycoplasmataceae</taxon>
        <taxon>Mycoplasma</taxon>
    </lineage>
</organism>
<dbReference type="OrthoDB" id="9805770at2"/>
<dbReference type="GO" id="GO:0005737">
    <property type="term" value="C:cytoplasm"/>
    <property type="evidence" value="ECO:0007669"/>
    <property type="project" value="TreeGrafter"/>
</dbReference>
<dbReference type="Pfam" id="PF02817">
    <property type="entry name" value="E3_binding"/>
    <property type="match status" value="1"/>
</dbReference>
<dbReference type="NCBIfam" id="NF008815">
    <property type="entry name" value="PRK11857.1"/>
    <property type="match status" value="1"/>
</dbReference>